<dbReference type="CDD" id="cd05660">
    <property type="entry name" value="M28_like_PA"/>
    <property type="match status" value="1"/>
</dbReference>
<organism evidence="9 10">
    <name type="scientific">Lysobacter stagni</name>
    <dbReference type="NCBI Taxonomy" id="3045172"/>
    <lineage>
        <taxon>Bacteria</taxon>
        <taxon>Pseudomonadati</taxon>
        <taxon>Pseudomonadota</taxon>
        <taxon>Gammaproteobacteria</taxon>
        <taxon>Lysobacterales</taxon>
        <taxon>Lysobacteraceae</taxon>
        <taxon>Lysobacter</taxon>
    </lineage>
</organism>
<dbReference type="InterPro" id="IPR045175">
    <property type="entry name" value="M28_fam"/>
</dbReference>
<dbReference type="PANTHER" id="PTHR12147:SF56">
    <property type="entry name" value="AMINOPEPTIDASE YDR415C-RELATED"/>
    <property type="match status" value="1"/>
</dbReference>
<protein>
    <submittedName>
        <fullName evidence="9">M28 family metallopeptidase</fullName>
    </submittedName>
</protein>
<keyword evidence="2" id="KW-0645">Protease</keyword>
<evidence type="ECO:0000256" key="5">
    <source>
        <dbReference type="ARBA" id="ARBA00022801"/>
    </source>
</evidence>
<reference evidence="9 10" key="1">
    <citation type="submission" date="2023-05" db="EMBL/GenBank/DDBJ databases">
        <title>Lysobacter sp. strain LF1 Genome sequencing and assembly.</title>
        <authorList>
            <person name="Jung Y."/>
        </authorList>
    </citation>
    <scope>NUCLEOTIDE SEQUENCE [LARGE SCALE GENOMIC DNA]</scope>
    <source>
        <strain evidence="9 10">LF1</strain>
    </source>
</reference>
<evidence type="ECO:0000313" key="9">
    <source>
        <dbReference type="EMBL" id="MDI9237885.1"/>
    </source>
</evidence>
<feature type="chain" id="PRO_5046508667" evidence="7">
    <location>
        <begin position="31"/>
        <end position="585"/>
    </location>
</feature>
<dbReference type="SUPFAM" id="SSF53187">
    <property type="entry name" value="Zn-dependent exopeptidases"/>
    <property type="match status" value="1"/>
</dbReference>
<keyword evidence="10" id="KW-1185">Reference proteome</keyword>
<keyword evidence="3" id="KW-0479">Metal-binding</keyword>
<comment type="caution">
    <text evidence="9">The sequence shown here is derived from an EMBL/GenBank/DDBJ whole genome shotgun (WGS) entry which is preliminary data.</text>
</comment>
<dbReference type="Pfam" id="PF04389">
    <property type="entry name" value="Peptidase_M28"/>
    <property type="match status" value="1"/>
</dbReference>
<keyword evidence="6" id="KW-0862">Zinc</keyword>
<gene>
    <name evidence="9" type="ORF">QLQ15_03035</name>
</gene>
<feature type="domain" description="Peptidase M28" evidence="8">
    <location>
        <begin position="322"/>
        <end position="546"/>
    </location>
</feature>
<accession>A0ABT6XCK6</accession>
<evidence type="ECO:0000256" key="7">
    <source>
        <dbReference type="SAM" id="SignalP"/>
    </source>
</evidence>
<evidence type="ECO:0000313" key="10">
    <source>
        <dbReference type="Proteomes" id="UP001321580"/>
    </source>
</evidence>
<dbReference type="SUPFAM" id="SSF52025">
    <property type="entry name" value="PA domain"/>
    <property type="match status" value="1"/>
</dbReference>
<keyword evidence="4 7" id="KW-0732">Signal</keyword>
<dbReference type="PANTHER" id="PTHR12147">
    <property type="entry name" value="METALLOPEPTIDASE M28 FAMILY MEMBER"/>
    <property type="match status" value="1"/>
</dbReference>
<dbReference type="InterPro" id="IPR007484">
    <property type="entry name" value="Peptidase_M28"/>
</dbReference>
<keyword evidence="5" id="KW-0378">Hydrolase</keyword>
<dbReference type="PROSITE" id="PS51257">
    <property type="entry name" value="PROKAR_LIPOPROTEIN"/>
    <property type="match status" value="1"/>
</dbReference>
<evidence type="ECO:0000256" key="3">
    <source>
        <dbReference type="ARBA" id="ARBA00022723"/>
    </source>
</evidence>
<evidence type="ECO:0000256" key="4">
    <source>
        <dbReference type="ARBA" id="ARBA00022729"/>
    </source>
</evidence>
<evidence type="ECO:0000256" key="6">
    <source>
        <dbReference type="ARBA" id="ARBA00022833"/>
    </source>
</evidence>
<evidence type="ECO:0000256" key="2">
    <source>
        <dbReference type="ARBA" id="ARBA00022670"/>
    </source>
</evidence>
<proteinExistence type="predicted"/>
<dbReference type="InterPro" id="IPR046450">
    <property type="entry name" value="PA_dom_sf"/>
</dbReference>
<keyword evidence="1" id="KW-0031">Aminopeptidase</keyword>
<evidence type="ECO:0000259" key="8">
    <source>
        <dbReference type="Pfam" id="PF04389"/>
    </source>
</evidence>
<sequence>MSRDSLLSTALLASAAMAGAVALSACSKPAADTPTAATAPASTAGSTHAFNDAINAADFAEHVKVLASDEFEGRAPGSTGEEKTVQYLEAQFKRMGLKPGNGDSYFQTVPMVETTADESTVLKLDVKGQPRELKFGTDMVVGTRTGQSNVKVDGSDLVFVGYGVNAPEQNWNDYAGLDVKGKTVVMFVNDPGFHAQDPKLFEGKRMTYYGRWTYKFEEAARQGAAAALIIHDTEGASYGWDVVKNSWSGAQFDLPAKDDPEPRLPVQGWITGEAARSLLAATGHNLDDLYKAANKPGFKPIALPARLSVDLKSQTREKSSRNVVAVLPGAKRPDEAIVYMAHWDHLGNHGHDADEHGGASAGEPHADTIYNGAIDNATGVAGILEIAEAFSKQTPPPDRSLVFLAVTLEESGLLGSKYYVSHPSVPLNKTVAVINLDAMPVIGQARDMTVVGFGSSELEDLLKTVAEGQQRVLHAEATPEDGFYFRSDHFNFAKAGVPALYAKGGDELTEGGVEAGRRAQSDYRDNRYHKPGDQFDPSWKMEGVVQDLDALYGVGRTLAGSEQWPNWYEGNAFRSAHDKLMQAAK</sequence>
<feature type="signal peptide" evidence="7">
    <location>
        <begin position="1"/>
        <end position="30"/>
    </location>
</feature>
<name>A0ABT6XCK6_9GAMM</name>
<dbReference type="CDD" id="cd04821">
    <property type="entry name" value="PA_M28_1_2"/>
    <property type="match status" value="1"/>
</dbReference>
<dbReference type="EMBL" id="JASGBI010000001">
    <property type="protein sequence ID" value="MDI9237885.1"/>
    <property type="molecule type" value="Genomic_DNA"/>
</dbReference>
<dbReference type="Gene3D" id="3.50.30.30">
    <property type="match status" value="1"/>
</dbReference>
<dbReference type="RefSeq" id="WP_283211382.1">
    <property type="nucleotide sequence ID" value="NZ_JASGBI010000001.1"/>
</dbReference>
<dbReference type="Proteomes" id="UP001321580">
    <property type="component" value="Unassembled WGS sequence"/>
</dbReference>
<dbReference type="Gene3D" id="3.40.630.10">
    <property type="entry name" value="Zn peptidases"/>
    <property type="match status" value="2"/>
</dbReference>
<evidence type="ECO:0000256" key="1">
    <source>
        <dbReference type="ARBA" id="ARBA00022438"/>
    </source>
</evidence>